<comment type="caution">
    <text evidence="2">The sequence shown here is derived from an EMBL/GenBank/DDBJ whole genome shotgun (WGS) entry which is preliminary data.</text>
</comment>
<sequence length="135" mass="14031">MGVLVMGGTGLPEVVSEIGTSRAATWVAIHKASQPGGESAASEALFAAGRLLAMERPVLGKQRRGTVVLVTDGGIREPSAAVAAAKRLQAWPWPEGGVKVMVVLVQEIQTARRRTARPRSCAASRASPARTTCCG</sequence>
<name>A0ABN9XZC6_9DINO</name>
<keyword evidence="3" id="KW-1185">Reference proteome</keyword>
<dbReference type="SUPFAM" id="SSF53300">
    <property type="entry name" value="vWA-like"/>
    <property type="match status" value="1"/>
</dbReference>
<protein>
    <recommendedName>
        <fullName evidence="4">VWFA domain-containing protein</fullName>
    </recommendedName>
</protein>
<evidence type="ECO:0000256" key="1">
    <source>
        <dbReference type="SAM" id="MobiDB-lite"/>
    </source>
</evidence>
<feature type="compositionally biased region" description="Low complexity" evidence="1">
    <location>
        <begin position="118"/>
        <end position="135"/>
    </location>
</feature>
<dbReference type="Proteomes" id="UP001189429">
    <property type="component" value="Unassembled WGS sequence"/>
</dbReference>
<dbReference type="Gene3D" id="3.40.50.410">
    <property type="entry name" value="von Willebrand factor, type A domain"/>
    <property type="match status" value="1"/>
</dbReference>
<feature type="region of interest" description="Disordered" evidence="1">
    <location>
        <begin position="115"/>
        <end position="135"/>
    </location>
</feature>
<gene>
    <name evidence="2" type="ORF">PCOR1329_LOCUS81205</name>
</gene>
<dbReference type="EMBL" id="CAUYUJ010021574">
    <property type="protein sequence ID" value="CAK0905515.1"/>
    <property type="molecule type" value="Genomic_DNA"/>
</dbReference>
<evidence type="ECO:0008006" key="4">
    <source>
        <dbReference type="Google" id="ProtNLM"/>
    </source>
</evidence>
<accession>A0ABN9XZC6</accession>
<evidence type="ECO:0000313" key="3">
    <source>
        <dbReference type="Proteomes" id="UP001189429"/>
    </source>
</evidence>
<proteinExistence type="predicted"/>
<evidence type="ECO:0000313" key="2">
    <source>
        <dbReference type="EMBL" id="CAK0905515.1"/>
    </source>
</evidence>
<dbReference type="InterPro" id="IPR036465">
    <property type="entry name" value="vWFA_dom_sf"/>
</dbReference>
<organism evidence="2 3">
    <name type="scientific">Prorocentrum cordatum</name>
    <dbReference type="NCBI Taxonomy" id="2364126"/>
    <lineage>
        <taxon>Eukaryota</taxon>
        <taxon>Sar</taxon>
        <taxon>Alveolata</taxon>
        <taxon>Dinophyceae</taxon>
        <taxon>Prorocentrales</taxon>
        <taxon>Prorocentraceae</taxon>
        <taxon>Prorocentrum</taxon>
    </lineage>
</organism>
<reference evidence="2" key="1">
    <citation type="submission" date="2023-10" db="EMBL/GenBank/DDBJ databases">
        <authorList>
            <person name="Chen Y."/>
            <person name="Shah S."/>
            <person name="Dougan E. K."/>
            <person name="Thang M."/>
            <person name="Chan C."/>
        </authorList>
    </citation>
    <scope>NUCLEOTIDE SEQUENCE [LARGE SCALE GENOMIC DNA]</scope>
</reference>